<feature type="domain" description="DinB-like" evidence="1">
    <location>
        <begin position="12"/>
        <end position="141"/>
    </location>
</feature>
<dbReference type="Proteomes" id="UP000199008">
    <property type="component" value="Unassembled WGS sequence"/>
</dbReference>
<dbReference type="SUPFAM" id="SSF109854">
    <property type="entry name" value="DinB/YfiT-like putative metalloenzymes"/>
    <property type="match status" value="1"/>
</dbReference>
<dbReference type="InterPro" id="IPR034660">
    <property type="entry name" value="DinB/YfiT-like"/>
</dbReference>
<dbReference type="Pfam" id="PF12867">
    <property type="entry name" value="DinB_2"/>
    <property type="match status" value="1"/>
</dbReference>
<keyword evidence="3" id="KW-1185">Reference proteome</keyword>
<dbReference type="EMBL" id="FNFY01000002">
    <property type="protein sequence ID" value="SDK36243.1"/>
    <property type="molecule type" value="Genomic_DNA"/>
</dbReference>
<gene>
    <name evidence="2" type="ORF">SAMN05216216_102173</name>
</gene>
<proteinExistence type="predicted"/>
<dbReference type="InterPro" id="IPR024775">
    <property type="entry name" value="DinB-like"/>
</dbReference>
<dbReference type="STRING" id="576118.SAMN05216216_102173"/>
<evidence type="ECO:0000313" key="3">
    <source>
        <dbReference type="Proteomes" id="UP000199008"/>
    </source>
</evidence>
<evidence type="ECO:0000313" key="2">
    <source>
        <dbReference type="EMBL" id="SDK36243.1"/>
    </source>
</evidence>
<dbReference type="OrthoDB" id="4295522at2"/>
<accession>A0A1G9B9X1</accession>
<organism evidence="2 3">
    <name type="scientific">Lacicoccus qingdaonensis</name>
    <dbReference type="NCBI Taxonomy" id="576118"/>
    <lineage>
        <taxon>Bacteria</taxon>
        <taxon>Bacillati</taxon>
        <taxon>Bacillota</taxon>
        <taxon>Bacilli</taxon>
        <taxon>Bacillales</taxon>
        <taxon>Salinicoccaceae</taxon>
        <taxon>Lacicoccus</taxon>
    </lineage>
</organism>
<sequence length="154" mass="17796">MQKELLTFQLKSVRGWIKYHLEDTDDDLMDIVPAGFNNNLHWQFGHVIALMESELVRLLGKNDDVEKRFKKYFGTGTSPDDFDDETPSVDEIKTLLDQQQKEYGGLSEDSLKEPLPEPFMGMKTSYELAGFVILHEGLHAGKIQEMKRLLENQY</sequence>
<dbReference type="RefSeq" id="WP_092984278.1">
    <property type="nucleotide sequence ID" value="NZ_FNFY01000002.1"/>
</dbReference>
<reference evidence="3" key="1">
    <citation type="submission" date="2016-10" db="EMBL/GenBank/DDBJ databases">
        <authorList>
            <person name="Varghese N."/>
            <person name="Submissions S."/>
        </authorList>
    </citation>
    <scope>NUCLEOTIDE SEQUENCE [LARGE SCALE GENOMIC DNA]</scope>
    <source>
        <strain evidence="3">CGMCC 1.8895</strain>
    </source>
</reference>
<name>A0A1G9B9X1_9BACL</name>
<protein>
    <submittedName>
        <fullName evidence="2">DinB superfamily protein</fullName>
    </submittedName>
</protein>
<dbReference type="AlphaFoldDB" id="A0A1G9B9X1"/>
<dbReference type="Gene3D" id="1.20.120.450">
    <property type="entry name" value="dinb family like domain"/>
    <property type="match status" value="1"/>
</dbReference>
<evidence type="ECO:0000259" key="1">
    <source>
        <dbReference type="Pfam" id="PF12867"/>
    </source>
</evidence>